<reference evidence="2 3" key="1">
    <citation type="submission" date="2020-02" db="EMBL/GenBank/DDBJ databases">
        <authorList>
            <person name="Ferguson B K."/>
        </authorList>
    </citation>
    <scope>NUCLEOTIDE SEQUENCE [LARGE SCALE GENOMIC DNA]</scope>
</reference>
<evidence type="ECO:0000256" key="1">
    <source>
        <dbReference type="SAM" id="MobiDB-lite"/>
    </source>
</evidence>
<feature type="non-terminal residue" evidence="2">
    <location>
        <position position="75"/>
    </location>
</feature>
<gene>
    <name evidence="2" type="ORF">NTEN_LOCUS1116</name>
</gene>
<protein>
    <submittedName>
        <fullName evidence="2">Uncharacterized protein</fullName>
    </submittedName>
</protein>
<dbReference type="AlphaFoldDB" id="A0A6H5FXC2"/>
<accession>A0A6H5FXC2</accession>
<dbReference type="EMBL" id="CADCXU010001896">
    <property type="protein sequence ID" value="CAA9994300.1"/>
    <property type="molecule type" value="Genomic_DNA"/>
</dbReference>
<evidence type="ECO:0000313" key="2">
    <source>
        <dbReference type="EMBL" id="CAA9994300.1"/>
    </source>
</evidence>
<sequence length="75" mass="8030">MFPRIIGAGKGRGCLGNHWRFRGGSSSNQSEPRKGPKAPSLRINIQLDVSPVPFGSARVSIIVYPSSALSGVRRP</sequence>
<organism evidence="2 3">
    <name type="scientific">Nesidiocoris tenuis</name>
    <dbReference type="NCBI Taxonomy" id="355587"/>
    <lineage>
        <taxon>Eukaryota</taxon>
        <taxon>Metazoa</taxon>
        <taxon>Ecdysozoa</taxon>
        <taxon>Arthropoda</taxon>
        <taxon>Hexapoda</taxon>
        <taxon>Insecta</taxon>
        <taxon>Pterygota</taxon>
        <taxon>Neoptera</taxon>
        <taxon>Paraneoptera</taxon>
        <taxon>Hemiptera</taxon>
        <taxon>Heteroptera</taxon>
        <taxon>Panheteroptera</taxon>
        <taxon>Cimicomorpha</taxon>
        <taxon>Miridae</taxon>
        <taxon>Dicyphina</taxon>
        <taxon>Nesidiocoris</taxon>
    </lineage>
</organism>
<dbReference type="Proteomes" id="UP000479000">
    <property type="component" value="Unassembled WGS sequence"/>
</dbReference>
<proteinExistence type="predicted"/>
<name>A0A6H5FXC2_9HEMI</name>
<evidence type="ECO:0000313" key="3">
    <source>
        <dbReference type="Proteomes" id="UP000479000"/>
    </source>
</evidence>
<keyword evidence="3" id="KW-1185">Reference proteome</keyword>
<feature type="region of interest" description="Disordered" evidence="1">
    <location>
        <begin position="17"/>
        <end position="40"/>
    </location>
</feature>